<keyword evidence="3" id="KW-1185">Reference proteome</keyword>
<organism evidence="2 3">
    <name type="scientific">Oceanitalea stevensii</name>
    <dbReference type="NCBI Taxonomy" id="2763072"/>
    <lineage>
        <taxon>Bacteria</taxon>
        <taxon>Bacillati</taxon>
        <taxon>Actinomycetota</taxon>
        <taxon>Actinomycetes</taxon>
        <taxon>Micrococcales</taxon>
        <taxon>Bogoriellaceae</taxon>
        <taxon>Georgenia</taxon>
    </lineage>
</organism>
<comment type="caution">
    <text evidence="2">The sequence shown here is derived from an EMBL/GenBank/DDBJ whole genome shotgun (WGS) entry which is preliminary data.</text>
</comment>
<evidence type="ECO:0000259" key="1">
    <source>
        <dbReference type="Pfam" id="PF13391"/>
    </source>
</evidence>
<dbReference type="EMBL" id="JACSPO010000005">
    <property type="protein sequence ID" value="MBD8062827.1"/>
    <property type="molecule type" value="Genomic_DNA"/>
</dbReference>
<name>A0ABR8Z3A9_9MICO</name>
<proteinExistence type="predicted"/>
<evidence type="ECO:0000313" key="2">
    <source>
        <dbReference type="EMBL" id="MBD8062827.1"/>
    </source>
</evidence>
<dbReference type="InterPro" id="IPR003615">
    <property type="entry name" value="HNH_nuc"/>
</dbReference>
<reference evidence="2 3" key="1">
    <citation type="submission" date="2020-08" db="EMBL/GenBank/DDBJ databases">
        <title>A Genomic Blueprint of the Chicken Gut Microbiome.</title>
        <authorList>
            <person name="Gilroy R."/>
            <person name="Ravi A."/>
            <person name="Getino M."/>
            <person name="Pursley I."/>
            <person name="Horton D.L."/>
            <person name="Alikhan N.-F."/>
            <person name="Baker D."/>
            <person name="Gharbi K."/>
            <person name="Hall N."/>
            <person name="Watson M."/>
            <person name="Adriaenssens E.M."/>
            <person name="Foster-Nyarko E."/>
            <person name="Jarju S."/>
            <person name="Secka A."/>
            <person name="Antonio M."/>
            <person name="Oren A."/>
            <person name="Chaudhuri R."/>
            <person name="La Ragione R.M."/>
            <person name="Hildebrand F."/>
            <person name="Pallen M.J."/>
        </authorList>
    </citation>
    <scope>NUCLEOTIDE SEQUENCE [LARGE SCALE GENOMIC DNA]</scope>
    <source>
        <strain evidence="2 3">Sa1BUA1</strain>
    </source>
</reference>
<dbReference type="RefSeq" id="WP_251839926.1">
    <property type="nucleotide sequence ID" value="NZ_JACSPO010000005.1"/>
</dbReference>
<keyword evidence="2" id="KW-0378">Hydrolase</keyword>
<keyword evidence="2" id="KW-0255">Endonuclease</keyword>
<dbReference type="Pfam" id="PF13391">
    <property type="entry name" value="HNH_2"/>
    <property type="match status" value="1"/>
</dbReference>
<dbReference type="GO" id="GO:0004519">
    <property type="term" value="F:endonuclease activity"/>
    <property type="evidence" value="ECO:0007669"/>
    <property type="project" value="UniProtKB-KW"/>
</dbReference>
<accession>A0ABR8Z3A9</accession>
<protein>
    <submittedName>
        <fullName evidence="2">HNH endonuclease</fullName>
    </submittedName>
</protein>
<dbReference type="Proteomes" id="UP000661894">
    <property type="component" value="Unassembled WGS sequence"/>
</dbReference>
<feature type="domain" description="HNH nuclease" evidence="1">
    <location>
        <begin position="213"/>
        <end position="261"/>
    </location>
</feature>
<sequence>MATFWSCFTRQFSDPFANIYGDVIGERYDFDSRVPNSRQIRQGDVLVMRDQHLVYGWGVVSAVVSRPGIKEARACERCGSTSKWIERKTLTPRFRCGRCGHESNVLVAVEIDVTEFSAYYGDNWIEFGAPVPVRDLRPVFAMKDQQNAIRRLDPTAARSYIDIHQGVPTDLVVEFEDPGEWVRQGGLRETRVRVRRFQDEFRGKLLDRFGEVCAVTGRQPREVLDAAHLYSYAARPVHEERGGLLLRKDVHRLFDSMLLLVDPDDARAHVAPALLDRYPSLEPLNGQRLQVPSDRMPRTELLASHAEAARERWTTLKKDLAER</sequence>
<evidence type="ECO:0000313" key="3">
    <source>
        <dbReference type="Proteomes" id="UP000661894"/>
    </source>
</evidence>
<keyword evidence="2" id="KW-0540">Nuclease</keyword>
<gene>
    <name evidence="2" type="ORF">H9624_10895</name>
</gene>